<reference evidence="3" key="1">
    <citation type="journal article" date="2019" name="Int. J. Syst. Evol. Microbiol.">
        <title>The Global Catalogue of Microorganisms (GCM) 10K type strain sequencing project: providing services to taxonomists for standard genome sequencing and annotation.</title>
        <authorList>
            <consortium name="The Broad Institute Genomics Platform"/>
            <consortium name="The Broad Institute Genome Sequencing Center for Infectious Disease"/>
            <person name="Wu L."/>
            <person name="Ma J."/>
        </authorList>
    </citation>
    <scope>NUCLEOTIDE SEQUENCE [LARGE SCALE GENOMIC DNA]</scope>
    <source>
        <strain evidence="3">CGMCC 1.16444</strain>
    </source>
</reference>
<proteinExistence type="predicted"/>
<accession>A0ABV9YYZ2</accession>
<evidence type="ECO:0000259" key="1">
    <source>
        <dbReference type="Pfam" id="PF01979"/>
    </source>
</evidence>
<dbReference type="NCBIfam" id="NF011990">
    <property type="entry name" value="PRK15446.2-6"/>
    <property type="match status" value="1"/>
</dbReference>
<dbReference type="SUPFAM" id="SSF51556">
    <property type="entry name" value="Metallo-dependent hydrolases"/>
    <property type="match status" value="1"/>
</dbReference>
<dbReference type="InterPro" id="IPR011059">
    <property type="entry name" value="Metal-dep_hydrolase_composite"/>
</dbReference>
<dbReference type="GO" id="GO:0016787">
    <property type="term" value="F:hydrolase activity"/>
    <property type="evidence" value="ECO:0007669"/>
    <property type="project" value="UniProtKB-KW"/>
</dbReference>
<dbReference type="EMBL" id="JBHSJF010000003">
    <property type="protein sequence ID" value="MFC5067056.1"/>
    <property type="molecule type" value="Genomic_DNA"/>
</dbReference>
<evidence type="ECO:0000313" key="2">
    <source>
        <dbReference type="EMBL" id="MFC5067056.1"/>
    </source>
</evidence>
<dbReference type="EC" id="3.6.1.63" evidence="2"/>
<dbReference type="InterPro" id="IPR012696">
    <property type="entry name" value="PhnM"/>
</dbReference>
<feature type="domain" description="Amidohydrolase-related" evidence="1">
    <location>
        <begin position="191"/>
        <end position="377"/>
    </location>
</feature>
<name>A0ABV9YYZ2_9HYPH</name>
<dbReference type="Gene3D" id="3.20.20.140">
    <property type="entry name" value="Metal-dependent hydrolases"/>
    <property type="match status" value="2"/>
</dbReference>
<dbReference type="PANTHER" id="PTHR43135">
    <property type="entry name" value="ALPHA-D-RIBOSE 1-METHYLPHOSPHONATE 5-TRIPHOSPHATE DIPHOSPHATASE"/>
    <property type="match status" value="1"/>
</dbReference>
<dbReference type="Proteomes" id="UP001595796">
    <property type="component" value="Unassembled WGS sequence"/>
</dbReference>
<dbReference type="PIRSF" id="PIRSF038971">
    <property type="entry name" value="PhnM"/>
    <property type="match status" value="1"/>
</dbReference>
<dbReference type="SUPFAM" id="SSF51338">
    <property type="entry name" value="Composite domain of metallo-dependent hydrolases"/>
    <property type="match status" value="1"/>
</dbReference>
<dbReference type="Pfam" id="PF01979">
    <property type="entry name" value="Amidohydro_1"/>
    <property type="match status" value="1"/>
</dbReference>
<dbReference type="NCBIfam" id="NF011983">
    <property type="entry name" value="PRK15446.1-4"/>
    <property type="match status" value="1"/>
</dbReference>
<dbReference type="Gene3D" id="2.30.40.10">
    <property type="entry name" value="Urease, subunit C, domain 1"/>
    <property type="match status" value="1"/>
</dbReference>
<keyword evidence="2" id="KW-0378">Hydrolase</keyword>
<dbReference type="InterPro" id="IPR051781">
    <property type="entry name" value="Metallo-dep_Hydrolase"/>
</dbReference>
<organism evidence="2 3">
    <name type="scientific">Flaviflagellibacter deserti</name>
    <dbReference type="NCBI Taxonomy" id="2267266"/>
    <lineage>
        <taxon>Bacteria</taxon>
        <taxon>Pseudomonadati</taxon>
        <taxon>Pseudomonadota</taxon>
        <taxon>Alphaproteobacteria</taxon>
        <taxon>Hyphomicrobiales</taxon>
        <taxon>Flaviflagellibacter</taxon>
    </lineage>
</organism>
<sequence length="381" mass="41000">MPDQVTIIENAEIVFADRVERGWLAVVDGKVSETGTGAPPEKGFDLHGDYLIPGLVELHTDHLESHYVPRPKVYWNTMGAVLAYDAQIVASGITTVFDSLRCGSDLDGGGLGADLMQLGEALDIARNEGLFRAEHLTHLRCEVPSPDVVDSLTAFSALYPVSLMSLMDHTPGQRQFRDLDKYLTYYMGKRGGSVEEFKAQMDARVEQNGAFSAINRPKVIAFARANGVPLASHDDTTLSEVDQTVEEGVSLAEFPTTLESATALRDHGIAVMMGAPNLIRGGSHSGNLAAIEAAEAGCLDILSSDYVPASLLMAAFDLPNRVPGIDLSAAIRTVTKTPARATGLHDRGEIASGQRADLVQIKLANGVPVVRRVWRQGERVL</sequence>
<dbReference type="InterPro" id="IPR006680">
    <property type="entry name" value="Amidohydro-rel"/>
</dbReference>
<gene>
    <name evidence="2" type="ORF">ACFPFW_03395</name>
</gene>
<dbReference type="PANTHER" id="PTHR43135:SF3">
    <property type="entry name" value="ALPHA-D-RIBOSE 1-METHYLPHOSPHONATE 5-TRIPHOSPHATE DIPHOSPHATASE"/>
    <property type="match status" value="1"/>
</dbReference>
<protein>
    <submittedName>
        <fullName evidence="2">Alpha-D-ribose 1-methylphosphonate 5-triphosphate diphosphatase</fullName>
        <ecNumber evidence="2">3.6.1.63</ecNumber>
    </submittedName>
</protein>
<dbReference type="NCBIfam" id="NF011987">
    <property type="entry name" value="PRK15446.2-3"/>
    <property type="match status" value="1"/>
</dbReference>
<dbReference type="CDD" id="cd01306">
    <property type="entry name" value="PhnM"/>
    <property type="match status" value="1"/>
</dbReference>
<keyword evidence="3" id="KW-1185">Reference proteome</keyword>
<evidence type="ECO:0000313" key="3">
    <source>
        <dbReference type="Proteomes" id="UP001595796"/>
    </source>
</evidence>
<dbReference type="RefSeq" id="WP_114957455.1">
    <property type="nucleotide sequence ID" value="NZ_JBHSJF010000003.1"/>
</dbReference>
<comment type="caution">
    <text evidence="2">The sequence shown here is derived from an EMBL/GenBank/DDBJ whole genome shotgun (WGS) entry which is preliminary data.</text>
</comment>
<dbReference type="NCBIfam" id="NF011984">
    <property type="entry name" value="PRK15446.1-5"/>
    <property type="match status" value="1"/>
</dbReference>
<dbReference type="NCBIfam" id="TIGR02318">
    <property type="entry name" value="phosphono_phnM"/>
    <property type="match status" value="1"/>
</dbReference>
<dbReference type="InterPro" id="IPR032466">
    <property type="entry name" value="Metal_Hydrolase"/>
</dbReference>